<dbReference type="PROSITE" id="PS51707">
    <property type="entry name" value="CYTH"/>
    <property type="match status" value="1"/>
</dbReference>
<dbReference type="PIRSF" id="PIRSF036568">
    <property type="entry name" value="CYTH_CHAD_HD"/>
    <property type="match status" value="1"/>
</dbReference>
<dbReference type="Gene3D" id="2.40.320.10">
    <property type="entry name" value="Hypothetical Protein Pfu-838710-001"/>
    <property type="match status" value="1"/>
</dbReference>
<dbReference type="PROSITE" id="PS51708">
    <property type="entry name" value="CHAD"/>
    <property type="match status" value="1"/>
</dbReference>
<evidence type="ECO:0000259" key="3">
    <source>
        <dbReference type="PROSITE" id="PS51708"/>
    </source>
</evidence>
<evidence type="ECO:0000313" key="5">
    <source>
        <dbReference type="Proteomes" id="UP001246244"/>
    </source>
</evidence>
<evidence type="ECO:0000256" key="1">
    <source>
        <dbReference type="SAM" id="MobiDB-lite"/>
    </source>
</evidence>
<dbReference type="Proteomes" id="UP001246244">
    <property type="component" value="Unassembled WGS sequence"/>
</dbReference>
<dbReference type="EMBL" id="JAVKPK010000054">
    <property type="protein sequence ID" value="MDR7666542.1"/>
    <property type="molecule type" value="Genomic_DNA"/>
</dbReference>
<dbReference type="InterPro" id="IPR007899">
    <property type="entry name" value="CHAD_dom"/>
</dbReference>
<dbReference type="SMART" id="SM01118">
    <property type="entry name" value="CYTH"/>
    <property type="match status" value="1"/>
</dbReference>
<dbReference type="InterPro" id="IPR003607">
    <property type="entry name" value="HD/PDEase_dom"/>
</dbReference>
<dbReference type="Gene3D" id="1.40.20.10">
    <property type="entry name" value="CHAD domain"/>
    <property type="match status" value="1"/>
</dbReference>
<accession>A0ABU2D3M2</accession>
<dbReference type="Pfam" id="PF05235">
    <property type="entry name" value="CHAD"/>
    <property type="match status" value="1"/>
</dbReference>
<dbReference type="CDD" id="cd00077">
    <property type="entry name" value="HDc"/>
    <property type="match status" value="1"/>
</dbReference>
<dbReference type="Gene3D" id="1.10.3210.10">
    <property type="entry name" value="Hypothetical protein af1432"/>
    <property type="match status" value="1"/>
</dbReference>
<dbReference type="PANTHER" id="PTHR30005">
    <property type="entry name" value="EXOPOLYPHOSPHATASE"/>
    <property type="match status" value="1"/>
</dbReference>
<keyword evidence="5" id="KW-1185">Reference proteome</keyword>
<gene>
    <name evidence="4" type="ORF">RG963_12270</name>
</gene>
<dbReference type="Pfam" id="PF01928">
    <property type="entry name" value="CYTH"/>
    <property type="match status" value="1"/>
</dbReference>
<feature type="domain" description="CHAD" evidence="3">
    <location>
        <begin position="536"/>
        <end position="839"/>
    </location>
</feature>
<reference evidence="5" key="1">
    <citation type="submission" date="2023-07" db="EMBL/GenBank/DDBJ databases">
        <title>Whole-genome sequencing of a new Methanosarcina sp. Z-7115.</title>
        <authorList>
            <person name="Zhilina T.N."/>
            <person name="Merkel A.Y."/>
        </authorList>
    </citation>
    <scope>NUCLEOTIDE SEQUENCE [LARGE SCALE GENOMIC DNA]</scope>
    <source>
        <strain evidence="5">Z-7115</strain>
    </source>
</reference>
<sequence>MEIESKFLVTEEADFQALENLSGLASYALSEAKIQQIEDIFFDTADKAIMATGYYLRVRKEYGENGRWVTIKSLGGFESGTHRREEYVSFLPEGMSVLECPDSRIRNMIFEFTAGLELFPLLSLTQKRVIRKVKTGKRIIAETYLDRVNLKSKGREKLYNEFEVELKSEGTPEELEAIRSFLLKYYNLTESPFSKFERAFLFMENLPEKTFMSLRERAFCAQLTAQKNVYGKQAKIIMELDKRQNCKELSVLLKVPRTEIEALYSKFEKERLSIFPFTTYKEKDPEFHLQPERSSVLKKETKSVEFKEWDPENLLGYYGVDKNTAEKSREYAFALFDGLFICHELGQEERKLLGLSAFLKDIGISVFPEEKARMSREILLTHFIKGLKLHEILILALIMKLQDPCINEKKIISTLKGYHTKLPPGFQNKALMLAAIMRIADLFDSPGIRPGKIRQLEDALEIEMVGIETEKAVKKIERKSELWKYLFGKKLLFTQVAEEVKVPTGEESGTKGKNGKGKKPEKKKYRLSGKVTVKPTDSMAWLACRIFSFQFSCMLSHEKGTIQGEEIEELHDMRVAVRRMRAAARVFEAYLDPGQLEPHLKGLRKTLGSLGEVRDLDVFREKAEEYLKTLPSGHEHDLDKLFAVLAEDREKARKNMLDYLNSEKYSDFKKNLSDALASPETLVLPSTNKKHDALPHRVREVLPSILYARLADISAYSEWIEGPYLPVGCLHRLRIAAKGMRYTLEFFEGVLGEDTKTLIKEFKTFQDHLGNLHDAVVAVNLLDSCLRNGEWDSTENEKASGKYRFSEGVHGIETYLAYREEELQMLLDNFQDAWEKIWNGDFRERIESAVKNLY</sequence>
<feature type="domain" description="CYTH" evidence="2">
    <location>
        <begin position="1"/>
        <end position="206"/>
    </location>
</feature>
<protein>
    <submittedName>
        <fullName evidence="4">CHAD domain-containing protein</fullName>
    </submittedName>
</protein>
<dbReference type="PANTHER" id="PTHR30005:SF0">
    <property type="entry name" value="RETROGRADE REGULATION PROTEIN 2"/>
    <property type="match status" value="1"/>
</dbReference>
<evidence type="ECO:0000313" key="4">
    <source>
        <dbReference type="EMBL" id="MDR7666542.1"/>
    </source>
</evidence>
<dbReference type="RefSeq" id="WP_310576570.1">
    <property type="nucleotide sequence ID" value="NZ_JAVKPK010000054.1"/>
</dbReference>
<dbReference type="InterPro" id="IPR038186">
    <property type="entry name" value="CHAD_dom_sf"/>
</dbReference>
<organism evidence="4 5">
    <name type="scientific">Methanosarcina baikalica</name>
    <dbReference type="NCBI Taxonomy" id="3073890"/>
    <lineage>
        <taxon>Archaea</taxon>
        <taxon>Methanobacteriati</taxon>
        <taxon>Methanobacteriota</taxon>
        <taxon>Stenosarchaea group</taxon>
        <taxon>Methanomicrobia</taxon>
        <taxon>Methanosarcinales</taxon>
        <taxon>Methanosarcinaceae</taxon>
        <taxon>Methanosarcina</taxon>
    </lineage>
</organism>
<dbReference type="InterPro" id="IPR033469">
    <property type="entry name" value="CYTH-like_dom_sf"/>
</dbReference>
<dbReference type="SUPFAM" id="SSF55154">
    <property type="entry name" value="CYTH-like phosphatases"/>
    <property type="match status" value="1"/>
</dbReference>
<dbReference type="SUPFAM" id="SSF109604">
    <property type="entry name" value="HD-domain/PDEase-like"/>
    <property type="match status" value="1"/>
</dbReference>
<feature type="compositionally biased region" description="Basic residues" evidence="1">
    <location>
        <begin position="513"/>
        <end position="524"/>
    </location>
</feature>
<feature type="region of interest" description="Disordered" evidence="1">
    <location>
        <begin position="503"/>
        <end position="524"/>
    </location>
</feature>
<dbReference type="InterPro" id="IPR023577">
    <property type="entry name" value="CYTH_domain"/>
</dbReference>
<name>A0ABU2D3M2_9EURY</name>
<dbReference type="SMART" id="SM00880">
    <property type="entry name" value="CHAD"/>
    <property type="match status" value="1"/>
</dbReference>
<dbReference type="InterPro" id="IPR050273">
    <property type="entry name" value="GppA/Ppx_hydrolase"/>
</dbReference>
<comment type="caution">
    <text evidence="4">The sequence shown here is derived from an EMBL/GenBank/DDBJ whole genome shotgun (WGS) entry which is preliminary data.</text>
</comment>
<evidence type="ECO:0000259" key="2">
    <source>
        <dbReference type="PROSITE" id="PS51707"/>
    </source>
</evidence>
<dbReference type="InterPro" id="IPR012069">
    <property type="entry name" value="UPF_CYTH/CHAD/HD-like"/>
</dbReference>
<proteinExistence type="predicted"/>